<keyword evidence="2" id="KW-1185">Reference proteome</keyword>
<name>A0A8X6F2F7_TRICU</name>
<dbReference type="Proteomes" id="UP000887116">
    <property type="component" value="Unassembled WGS sequence"/>
</dbReference>
<dbReference type="EMBL" id="BMAO01000638">
    <property type="protein sequence ID" value="GFQ68212.1"/>
    <property type="molecule type" value="Genomic_DNA"/>
</dbReference>
<comment type="caution">
    <text evidence="1">The sequence shown here is derived from an EMBL/GenBank/DDBJ whole genome shotgun (WGS) entry which is preliminary data.</text>
</comment>
<evidence type="ECO:0000313" key="2">
    <source>
        <dbReference type="Proteomes" id="UP000887116"/>
    </source>
</evidence>
<sequence length="239" mass="28834">MARHKYSTSYGIVVKTVCQKIVIINRKVPYCIQSFYISLHKQKYEQPSAMFQFKDVQELFEDTWLPYMKEHDLVDYKKYLDTKCFEDYFDFPHGQLRKKKNGLSLTKIFYDAYMEFKEETGFFFYVRQSDIKNFPVVTVEYKGLDDFTYQQHYFIVNNVRILTKINNLKPFIPWNDDSLIYRGLIIPIELAYEQFVFQQNMKKDMKHILCSNYFENLYYITALSLNNNSEESENKDSDL</sequence>
<protein>
    <submittedName>
        <fullName evidence="1">Uncharacterized protein</fullName>
    </submittedName>
</protein>
<evidence type="ECO:0000313" key="1">
    <source>
        <dbReference type="EMBL" id="GFQ68212.1"/>
    </source>
</evidence>
<accession>A0A8X6F2F7</accession>
<reference evidence="1" key="1">
    <citation type="submission" date="2020-07" db="EMBL/GenBank/DDBJ databases">
        <title>Multicomponent nature underlies the extraordinary mechanical properties of spider dragline silk.</title>
        <authorList>
            <person name="Kono N."/>
            <person name="Nakamura H."/>
            <person name="Mori M."/>
            <person name="Yoshida Y."/>
            <person name="Ohtoshi R."/>
            <person name="Malay A.D."/>
            <person name="Moran D.A.P."/>
            <person name="Tomita M."/>
            <person name="Numata K."/>
            <person name="Arakawa K."/>
        </authorList>
    </citation>
    <scope>NUCLEOTIDE SEQUENCE</scope>
</reference>
<gene>
    <name evidence="1" type="primary">AVEN_97257_1</name>
    <name evidence="1" type="ORF">TNCT_730091</name>
</gene>
<dbReference type="AlphaFoldDB" id="A0A8X6F2F7"/>
<proteinExistence type="predicted"/>
<organism evidence="1 2">
    <name type="scientific">Trichonephila clavata</name>
    <name type="common">Joro spider</name>
    <name type="synonym">Nephila clavata</name>
    <dbReference type="NCBI Taxonomy" id="2740835"/>
    <lineage>
        <taxon>Eukaryota</taxon>
        <taxon>Metazoa</taxon>
        <taxon>Ecdysozoa</taxon>
        <taxon>Arthropoda</taxon>
        <taxon>Chelicerata</taxon>
        <taxon>Arachnida</taxon>
        <taxon>Araneae</taxon>
        <taxon>Araneomorphae</taxon>
        <taxon>Entelegynae</taxon>
        <taxon>Araneoidea</taxon>
        <taxon>Nephilidae</taxon>
        <taxon>Trichonephila</taxon>
    </lineage>
</organism>